<dbReference type="Pfam" id="PF01625">
    <property type="entry name" value="PMSR"/>
    <property type="match status" value="1"/>
</dbReference>
<evidence type="ECO:0000259" key="5">
    <source>
        <dbReference type="Pfam" id="PF01625"/>
    </source>
</evidence>
<dbReference type="PANTHER" id="PTHR43774:SF1">
    <property type="entry name" value="PEPTIDE METHIONINE SULFOXIDE REDUCTASE MSRA 2"/>
    <property type="match status" value="1"/>
</dbReference>
<comment type="function">
    <text evidence="4">Has an important function as a repair enzyme for proteins that have been inactivated by oxidation. Catalyzes the reversible oxidation-reduction of methionine sulfoxide in proteins to methionine.</text>
</comment>
<comment type="catalytic activity">
    <reaction evidence="2 4">
        <text>L-methionyl-[protein] + [thioredoxin]-disulfide + H2O = L-methionyl-(S)-S-oxide-[protein] + [thioredoxin]-dithiol</text>
        <dbReference type="Rhea" id="RHEA:14217"/>
        <dbReference type="Rhea" id="RHEA-COMP:10698"/>
        <dbReference type="Rhea" id="RHEA-COMP:10700"/>
        <dbReference type="Rhea" id="RHEA-COMP:12313"/>
        <dbReference type="Rhea" id="RHEA-COMP:12315"/>
        <dbReference type="ChEBI" id="CHEBI:15377"/>
        <dbReference type="ChEBI" id="CHEBI:16044"/>
        <dbReference type="ChEBI" id="CHEBI:29950"/>
        <dbReference type="ChEBI" id="CHEBI:44120"/>
        <dbReference type="ChEBI" id="CHEBI:50058"/>
        <dbReference type="EC" id="1.8.4.11"/>
    </reaction>
</comment>
<feature type="active site" evidence="4">
    <location>
        <position position="21"/>
    </location>
</feature>
<comment type="catalytic activity">
    <reaction evidence="3 4">
        <text>[thioredoxin]-disulfide + L-methionine + H2O = L-methionine (S)-S-oxide + [thioredoxin]-dithiol</text>
        <dbReference type="Rhea" id="RHEA:19993"/>
        <dbReference type="Rhea" id="RHEA-COMP:10698"/>
        <dbReference type="Rhea" id="RHEA-COMP:10700"/>
        <dbReference type="ChEBI" id="CHEBI:15377"/>
        <dbReference type="ChEBI" id="CHEBI:29950"/>
        <dbReference type="ChEBI" id="CHEBI:50058"/>
        <dbReference type="ChEBI" id="CHEBI:57844"/>
        <dbReference type="ChEBI" id="CHEBI:58772"/>
        <dbReference type="EC" id="1.8.4.11"/>
    </reaction>
</comment>
<dbReference type="NCBIfam" id="TIGR00401">
    <property type="entry name" value="msrA"/>
    <property type="match status" value="1"/>
</dbReference>
<dbReference type="SUPFAM" id="SSF55068">
    <property type="entry name" value="Peptide methionine sulfoxide reductase"/>
    <property type="match status" value="1"/>
</dbReference>
<dbReference type="EMBL" id="JABEQH010000008">
    <property type="protein sequence ID" value="MBB2175767.1"/>
    <property type="molecule type" value="Genomic_DNA"/>
</dbReference>
<sequence length="191" mass="21455">MTDHTTHGASRRDVAYLGGGCFWCIEAMLRELAGVLDLAPGYAGGIRPDPTYEEVCTGRTGHAEIVRVGFDPDILPYADLLRIFFTLHDPTTPDRQGADVGTQYRSVIFCTDAAQERAARAVRDEIAASGLWPDPIVTEIRPLERFYEAEPYHHDYFAKHPERGYCVAVISPKVAKVRRLFHDRLALVRRV</sequence>
<dbReference type="InterPro" id="IPR002569">
    <property type="entry name" value="Met_Sox_Rdtase_MsrA_dom"/>
</dbReference>
<protein>
    <recommendedName>
        <fullName evidence="4">Peptide methionine sulfoxide reductase MsrA</fullName>
        <shortName evidence="4">Protein-methionine-S-oxide reductase</shortName>
        <ecNumber evidence="4">1.8.4.11</ecNumber>
    </recommendedName>
    <alternativeName>
        <fullName evidence="4">Peptide-methionine (S)-S-oxide reductase</fullName>
        <shortName evidence="4">Peptide Met(O) reductase</shortName>
    </alternativeName>
</protein>
<evidence type="ECO:0000313" key="7">
    <source>
        <dbReference type="Proteomes" id="UP000561066"/>
    </source>
</evidence>
<keyword evidence="7" id="KW-1185">Reference proteome</keyword>
<comment type="caution">
    <text evidence="6">The sequence shown here is derived from an EMBL/GenBank/DDBJ whole genome shotgun (WGS) entry which is preliminary data.</text>
</comment>
<evidence type="ECO:0000256" key="1">
    <source>
        <dbReference type="ARBA" id="ARBA00023002"/>
    </source>
</evidence>
<evidence type="ECO:0000313" key="6">
    <source>
        <dbReference type="EMBL" id="MBB2175767.1"/>
    </source>
</evidence>
<reference evidence="6 7" key="1">
    <citation type="submission" date="2020-04" db="EMBL/GenBank/DDBJ databases">
        <title>Description of novel Gluconacetobacter.</title>
        <authorList>
            <person name="Sombolestani A."/>
        </authorList>
    </citation>
    <scope>NUCLEOTIDE SEQUENCE [LARGE SCALE GENOMIC DNA]</scope>
    <source>
        <strain evidence="6 7">LMG 21312</strain>
    </source>
</reference>
<organism evidence="6 7">
    <name type="scientific">Gluconacetobacter johannae</name>
    <dbReference type="NCBI Taxonomy" id="112140"/>
    <lineage>
        <taxon>Bacteria</taxon>
        <taxon>Pseudomonadati</taxon>
        <taxon>Pseudomonadota</taxon>
        <taxon>Alphaproteobacteria</taxon>
        <taxon>Acetobacterales</taxon>
        <taxon>Acetobacteraceae</taxon>
        <taxon>Gluconacetobacter</taxon>
    </lineage>
</organism>
<dbReference type="EC" id="1.8.4.11" evidence="4"/>
<evidence type="ECO:0000256" key="4">
    <source>
        <dbReference type="HAMAP-Rule" id="MF_01401"/>
    </source>
</evidence>
<accession>A0A7W4P382</accession>
<comment type="similarity">
    <text evidence="4">Belongs to the MsrA Met sulfoxide reductase family.</text>
</comment>
<dbReference type="AlphaFoldDB" id="A0A7W4P382"/>
<dbReference type="Proteomes" id="UP000561066">
    <property type="component" value="Unassembled WGS sequence"/>
</dbReference>
<dbReference type="RefSeq" id="WP_182942870.1">
    <property type="nucleotide sequence ID" value="NZ_JABEQH010000008.1"/>
</dbReference>
<dbReference type="PANTHER" id="PTHR43774">
    <property type="entry name" value="PEPTIDE METHIONINE SULFOXIDE REDUCTASE"/>
    <property type="match status" value="1"/>
</dbReference>
<dbReference type="InterPro" id="IPR036509">
    <property type="entry name" value="Met_Sox_Rdtase_MsrA_sf"/>
</dbReference>
<dbReference type="HAMAP" id="MF_01401">
    <property type="entry name" value="MsrA"/>
    <property type="match status" value="1"/>
</dbReference>
<keyword evidence="1 4" id="KW-0560">Oxidoreductase</keyword>
<dbReference type="GO" id="GO:0008113">
    <property type="term" value="F:peptide-methionine (S)-S-oxide reductase activity"/>
    <property type="evidence" value="ECO:0007669"/>
    <property type="project" value="UniProtKB-UniRule"/>
</dbReference>
<evidence type="ECO:0000256" key="3">
    <source>
        <dbReference type="ARBA" id="ARBA00048782"/>
    </source>
</evidence>
<gene>
    <name evidence="4 6" type="primary">msrA</name>
    <name evidence="6" type="ORF">HLH21_07440</name>
</gene>
<dbReference type="Gene3D" id="3.30.1060.10">
    <property type="entry name" value="Peptide methionine sulphoxide reductase MsrA"/>
    <property type="match status" value="1"/>
</dbReference>
<name>A0A7W4P382_9PROT</name>
<proteinExistence type="inferred from homology"/>
<feature type="domain" description="Peptide methionine sulphoxide reductase MsrA" evidence="5">
    <location>
        <begin position="15"/>
        <end position="166"/>
    </location>
</feature>
<evidence type="ECO:0000256" key="2">
    <source>
        <dbReference type="ARBA" id="ARBA00047806"/>
    </source>
</evidence>